<organism evidence="1 2">
    <name type="scientific">Catharanthus roseus</name>
    <name type="common">Madagascar periwinkle</name>
    <name type="synonym">Vinca rosea</name>
    <dbReference type="NCBI Taxonomy" id="4058"/>
    <lineage>
        <taxon>Eukaryota</taxon>
        <taxon>Viridiplantae</taxon>
        <taxon>Streptophyta</taxon>
        <taxon>Embryophyta</taxon>
        <taxon>Tracheophyta</taxon>
        <taxon>Spermatophyta</taxon>
        <taxon>Magnoliopsida</taxon>
        <taxon>eudicotyledons</taxon>
        <taxon>Gunneridae</taxon>
        <taxon>Pentapetalae</taxon>
        <taxon>asterids</taxon>
        <taxon>lamiids</taxon>
        <taxon>Gentianales</taxon>
        <taxon>Apocynaceae</taxon>
        <taxon>Rauvolfioideae</taxon>
        <taxon>Vinceae</taxon>
        <taxon>Catharanthinae</taxon>
        <taxon>Catharanthus</taxon>
    </lineage>
</organism>
<keyword evidence="2" id="KW-1185">Reference proteome</keyword>
<sequence>MSASSKFDLSSSSPDRPLYASGQRGSYAAASLDRLGGFRDNMESPALSALPNMTRGSSTTTQGDVASFLQCLRFDPKLMVSNHKLNRPVDFKRLASLSLGVPLEDSSSVPSKGKPLSSPSPENFRQLKVSLRESCSKARERVKIFNESLSGMNKLFPTVPSRKRSRSDAVSNDRSNMLYSADRAVSGTGVSKIGAQNPPSINGFEVEQKSEERNKTVPNKRTRTSMVDPRMEARACTPARPSGFADRDREVLKIPNNNAVQSDDRTLPIGDGWEKSKMKKKRSGIKSDIAASSAPTKPVDGHRDSKQGMQQRLLADPRTRLNDTHGFRAGVANGGVAKVDGASQQSVSAMRSSIYRAEQDNSSLLQDKRDRSTEKERGNLKAVNKSSAREDFSSGSPTSTTKLSTGARAPRSGSTAGPKMSPVVSRATSANDWELSQCTSKLPAAVGVNSRKRTPSVRSSSPPVAQWASQRPQKISRTARRTNFIPIVQSNDESPTLDTSATVGNERRFSGSSPQQVKLKSEFSSAALSESEESGAAEMKSREKARKSDDMDEKAAQNVQKLSNLMLPPRKNKIINGEDHGDGVRRQGRTGRGFTSTRSLMPLSVEKLGNVGTAKQLRSARLGFDKTESKTGRPPSRKLTDRKAYARHKHNVVNAAADFLDDGHEELLAAANAVTNPAQALSSSFWKQMEPIFRFISDVDLDFLKQQVKVEPIMASSAPLPSSMEAANFEANGFGFNELGKDGIKIKHVENYQDHFASGMGSLDEVSLYQRLIAAIIPEGDEEVCNSGNEGLEFDVYESGFELVKDIKSDCLQHQVLLHPDVSGHPISNGYRINANGRSFSELEYMIPDDNTISSPDVFPSCDSSRNGLLPEQALMSGSSCSEFQYNNMSINERLLLEIHCIGIYPEVAPDTSHTSDGDITGEISRLNEKYHDQVSKRKDILKRLLTSAAEITERQEREFEQNALDKLVAMAYEKYMSCWGPNAHGMKSASGKMAKQAALAFVKRTLERCQEFEDAGKSCFNESLFRDMFHSGVSRIADGQTMDSTPDSEMGKLHGNASTCLNEVRASGAQQSPLTNQEYSSEALLSGNLALDQIGKEETWSSRVKKKELLLDDVGGGANGTSSGGASGIGSSFMSGAKGKRSERDREGKGGNREVVSRGGTTKLGRPVSANVKGERKSKTKPKQKTTQLSASVNGLVGKMSEKHKGTLPSAPKSSDTSTSGVAKDKKDYSLDDLEDPIDLSGLQLPEMDDLGGQGQDIGSWLNIDDDGLQDHDFMGLEIPMDDLADLNMMV</sequence>
<accession>A0ACC0BP05</accession>
<name>A0ACC0BP05_CATRO</name>
<dbReference type="Proteomes" id="UP001060085">
    <property type="component" value="Linkage Group LG03"/>
</dbReference>
<protein>
    <submittedName>
        <fullName evidence="1">Uncharacterized protein</fullName>
    </submittedName>
</protein>
<evidence type="ECO:0000313" key="1">
    <source>
        <dbReference type="EMBL" id="KAI5674327.1"/>
    </source>
</evidence>
<comment type="caution">
    <text evidence="1">The sequence shown here is derived from an EMBL/GenBank/DDBJ whole genome shotgun (WGS) entry which is preliminary data.</text>
</comment>
<proteinExistence type="predicted"/>
<evidence type="ECO:0000313" key="2">
    <source>
        <dbReference type="Proteomes" id="UP001060085"/>
    </source>
</evidence>
<reference evidence="2" key="1">
    <citation type="journal article" date="2023" name="Nat. Plants">
        <title>Single-cell RNA sequencing provides a high-resolution roadmap for understanding the multicellular compartmentation of specialized metabolism.</title>
        <authorList>
            <person name="Sun S."/>
            <person name="Shen X."/>
            <person name="Li Y."/>
            <person name="Li Y."/>
            <person name="Wang S."/>
            <person name="Li R."/>
            <person name="Zhang H."/>
            <person name="Shen G."/>
            <person name="Guo B."/>
            <person name="Wei J."/>
            <person name="Xu J."/>
            <person name="St-Pierre B."/>
            <person name="Chen S."/>
            <person name="Sun C."/>
        </authorList>
    </citation>
    <scope>NUCLEOTIDE SEQUENCE [LARGE SCALE GENOMIC DNA]</scope>
</reference>
<gene>
    <name evidence="1" type="ORF">M9H77_14691</name>
</gene>
<dbReference type="EMBL" id="CM044703">
    <property type="protein sequence ID" value="KAI5674327.1"/>
    <property type="molecule type" value="Genomic_DNA"/>
</dbReference>